<proteinExistence type="inferred from homology"/>
<comment type="similarity">
    <text evidence="3 10">Belongs to the glycosyl hydrolase 47 family.</text>
</comment>
<feature type="region of interest" description="Disordered" evidence="11">
    <location>
        <begin position="233"/>
        <end position="256"/>
    </location>
</feature>
<dbReference type="EMBL" id="QPFP01000028">
    <property type="protein sequence ID" value="TEB29261.1"/>
    <property type="molecule type" value="Genomic_DNA"/>
</dbReference>
<dbReference type="GO" id="GO:0005975">
    <property type="term" value="P:carbohydrate metabolic process"/>
    <property type="evidence" value="ECO:0007669"/>
    <property type="project" value="InterPro"/>
</dbReference>
<gene>
    <name evidence="13" type="ORF">FA13DRAFT_1793350</name>
</gene>
<keyword evidence="4" id="KW-0479">Metal-binding</keyword>
<evidence type="ECO:0000256" key="7">
    <source>
        <dbReference type="ARBA" id="ARBA00023157"/>
    </source>
</evidence>
<keyword evidence="7" id="KW-1015">Disulfide bond</keyword>
<dbReference type="PANTHER" id="PTHR11742">
    <property type="entry name" value="MANNOSYL-OLIGOSACCHARIDE ALPHA-1,2-MANNOSIDASE-RELATED"/>
    <property type="match status" value="1"/>
</dbReference>
<keyword evidence="12" id="KW-0472">Membrane</keyword>
<keyword evidence="12" id="KW-1133">Transmembrane helix</keyword>
<dbReference type="GO" id="GO:0016020">
    <property type="term" value="C:membrane"/>
    <property type="evidence" value="ECO:0007669"/>
    <property type="project" value="InterPro"/>
</dbReference>
<comment type="cofactor">
    <cofactor evidence="1">
        <name>Ca(2+)</name>
        <dbReference type="ChEBI" id="CHEBI:29108"/>
    </cofactor>
</comment>
<dbReference type="InterPro" id="IPR001382">
    <property type="entry name" value="Glyco_hydro_47"/>
</dbReference>
<keyword evidence="5 10" id="KW-0378">Hydrolase</keyword>
<keyword evidence="10" id="KW-0326">Glycosidase</keyword>
<feature type="transmembrane region" description="Helical" evidence="12">
    <location>
        <begin position="109"/>
        <end position="129"/>
    </location>
</feature>
<dbReference type="GO" id="GO:0005509">
    <property type="term" value="F:calcium ion binding"/>
    <property type="evidence" value="ECO:0007669"/>
    <property type="project" value="InterPro"/>
</dbReference>
<evidence type="ECO:0000256" key="5">
    <source>
        <dbReference type="ARBA" id="ARBA00022801"/>
    </source>
</evidence>
<dbReference type="Pfam" id="PF01532">
    <property type="entry name" value="Glyco_hydro_47"/>
    <property type="match status" value="1"/>
</dbReference>
<dbReference type="OrthoDB" id="8118055at2759"/>
<evidence type="ECO:0000313" key="14">
    <source>
        <dbReference type="Proteomes" id="UP000298030"/>
    </source>
</evidence>
<dbReference type="STRING" id="71717.A0A4Y7T5G3"/>
<comment type="catalytic activity">
    <reaction evidence="8">
        <text>N(4)-(alpha-D-Man-(1-&gt;2)-alpha-D-Man-(1-&gt;2)-alpha-D-Man-(1-&gt;3)-[alpha-D-Man-(1-&gt;3)-[alpha-D-Man-(1-&gt;2)-alpha-D-Man-(1-&gt;6)]-alpha-D-Man-(1-&gt;6)]-beta-D-Man-(1-&gt;4)-beta-D-GlcNAc-(1-&gt;4)-beta-D-GlcNAc)-L-asparaginyl-[protein] (N-glucan mannose isomer 8A1,2,3B1,3) + 3 H2O = N(4)-(alpha-D-Man-(1-&gt;3)-[alpha-D-Man-(1-&gt;3)-[alpha-D-Man-(1-&gt;6)]-alpha-D-Man-(1-&gt;6)]-beta-D-Man-(1-&gt;4)-beta-D-GlcNAc-(1-&gt;4)-beta-D-GlcNAc)-L-asparaginyl-[protein] (N-glucan mannose isomer 5A1,2) + 3 beta-D-mannose</text>
        <dbReference type="Rhea" id="RHEA:56028"/>
        <dbReference type="Rhea" id="RHEA-COMP:14358"/>
        <dbReference type="Rhea" id="RHEA-COMP:14367"/>
        <dbReference type="ChEBI" id="CHEBI:15377"/>
        <dbReference type="ChEBI" id="CHEBI:28563"/>
        <dbReference type="ChEBI" id="CHEBI:59087"/>
        <dbReference type="ChEBI" id="CHEBI:60628"/>
        <dbReference type="EC" id="3.2.1.113"/>
    </reaction>
</comment>
<dbReference type="Proteomes" id="UP000298030">
    <property type="component" value="Unassembled WGS sequence"/>
</dbReference>
<comment type="catalytic activity">
    <reaction evidence="9">
        <text>N(4)-(alpha-D-Man-(1-&gt;2)-alpha-D-Man-(1-&gt;2)-alpha-D-Man-(1-&gt;3)-[alpha-D-Man-(1-&gt;2)-alpha-D-Man-(1-&gt;3)-[alpha-D-Man-(1-&gt;2)-alpha-D-Man-(1-&gt;6)]-alpha-D-Man-(1-&gt;6)]-beta-D-Man-(1-&gt;4)-beta-D-GlcNAc-(1-&gt;4)-beta-D-GlcNAc)-L-asparaginyl-[protein] (N-glucan mannose isomer 9A1,2,3B1,2,3) + 4 H2O = N(4)-(alpha-D-Man-(1-&gt;3)-[alpha-D-Man-(1-&gt;3)-[alpha-D-Man-(1-&gt;6)]-alpha-D-Man-(1-&gt;6)]-beta-D-Man-(1-&gt;4)-beta-D-GlcNAc-(1-&gt;4)-beta-D-GlcNAc)-L-asparaginyl-[protein] (N-glucan mannose isomer 5A1,2) + 4 beta-D-mannose</text>
        <dbReference type="Rhea" id="RHEA:56008"/>
        <dbReference type="Rhea" id="RHEA-COMP:14356"/>
        <dbReference type="Rhea" id="RHEA-COMP:14367"/>
        <dbReference type="ChEBI" id="CHEBI:15377"/>
        <dbReference type="ChEBI" id="CHEBI:28563"/>
        <dbReference type="ChEBI" id="CHEBI:59087"/>
        <dbReference type="ChEBI" id="CHEBI:139493"/>
        <dbReference type="EC" id="3.2.1.113"/>
    </reaction>
</comment>
<evidence type="ECO:0000313" key="13">
    <source>
        <dbReference type="EMBL" id="TEB29261.1"/>
    </source>
</evidence>
<evidence type="ECO:0000256" key="8">
    <source>
        <dbReference type="ARBA" id="ARBA00047669"/>
    </source>
</evidence>
<evidence type="ECO:0000256" key="2">
    <source>
        <dbReference type="ARBA" id="ARBA00004922"/>
    </source>
</evidence>
<protein>
    <recommendedName>
        <fullName evidence="10">alpha-1,2-Mannosidase</fullName>
        <ecNumber evidence="10">3.2.1.-</ecNumber>
    </recommendedName>
</protein>
<sequence>MWIWTRRASSAALSTRRLSHTQDTCNEREHLTTAIQFPFYSQSQDCFDDLKLKDLYSSPCPDIHLRKRGALAGESEDLESTGDLELELDDEGTTSRTAATMRTGRRRTLLAKWVLVTVTAACVGLWVFGSLPNLGFLGRQVSWQAIPAKDSNVQVNYTADRPKQVAIAAAFKDAWRAYARDAMGKDEYHPLSKTGTNLSPAGSIGYFIIDSIDTMLLMGSDLSYEYQSARSMGSKTTSTFDPETASTTLSRQLSAS</sequence>
<reference evidence="13 14" key="1">
    <citation type="journal article" date="2019" name="Nat. Ecol. Evol.">
        <title>Megaphylogeny resolves global patterns of mushroom evolution.</title>
        <authorList>
            <person name="Varga T."/>
            <person name="Krizsan K."/>
            <person name="Foldi C."/>
            <person name="Dima B."/>
            <person name="Sanchez-Garcia M."/>
            <person name="Sanchez-Ramirez S."/>
            <person name="Szollosi G.J."/>
            <person name="Szarkandi J.G."/>
            <person name="Papp V."/>
            <person name="Albert L."/>
            <person name="Andreopoulos W."/>
            <person name="Angelini C."/>
            <person name="Antonin V."/>
            <person name="Barry K.W."/>
            <person name="Bougher N.L."/>
            <person name="Buchanan P."/>
            <person name="Buyck B."/>
            <person name="Bense V."/>
            <person name="Catcheside P."/>
            <person name="Chovatia M."/>
            <person name="Cooper J."/>
            <person name="Damon W."/>
            <person name="Desjardin D."/>
            <person name="Finy P."/>
            <person name="Geml J."/>
            <person name="Haridas S."/>
            <person name="Hughes K."/>
            <person name="Justo A."/>
            <person name="Karasinski D."/>
            <person name="Kautmanova I."/>
            <person name="Kiss B."/>
            <person name="Kocsube S."/>
            <person name="Kotiranta H."/>
            <person name="LaButti K.M."/>
            <person name="Lechner B.E."/>
            <person name="Liimatainen K."/>
            <person name="Lipzen A."/>
            <person name="Lukacs Z."/>
            <person name="Mihaltcheva S."/>
            <person name="Morgado L.N."/>
            <person name="Niskanen T."/>
            <person name="Noordeloos M.E."/>
            <person name="Ohm R.A."/>
            <person name="Ortiz-Santana B."/>
            <person name="Ovrebo C."/>
            <person name="Racz N."/>
            <person name="Riley R."/>
            <person name="Savchenko A."/>
            <person name="Shiryaev A."/>
            <person name="Soop K."/>
            <person name="Spirin V."/>
            <person name="Szebenyi C."/>
            <person name="Tomsovsky M."/>
            <person name="Tulloss R.E."/>
            <person name="Uehling J."/>
            <person name="Grigoriev I.V."/>
            <person name="Vagvolgyi C."/>
            <person name="Papp T."/>
            <person name="Martin F.M."/>
            <person name="Miettinen O."/>
            <person name="Hibbett D.S."/>
            <person name="Nagy L.G."/>
        </authorList>
    </citation>
    <scope>NUCLEOTIDE SEQUENCE [LARGE SCALE GENOMIC DNA]</scope>
    <source>
        <strain evidence="13 14">FP101781</strain>
    </source>
</reference>
<keyword evidence="14" id="KW-1185">Reference proteome</keyword>
<dbReference type="GO" id="GO:0004571">
    <property type="term" value="F:mannosyl-oligosaccharide 1,2-alpha-mannosidase activity"/>
    <property type="evidence" value="ECO:0007669"/>
    <property type="project" value="UniProtKB-EC"/>
</dbReference>
<evidence type="ECO:0000256" key="12">
    <source>
        <dbReference type="SAM" id="Phobius"/>
    </source>
</evidence>
<dbReference type="Gene3D" id="1.50.10.10">
    <property type="match status" value="1"/>
</dbReference>
<dbReference type="EC" id="3.2.1.-" evidence="10"/>
<evidence type="ECO:0000256" key="3">
    <source>
        <dbReference type="ARBA" id="ARBA00007658"/>
    </source>
</evidence>
<dbReference type="GO" id="GO:0036503">
    <property type="term" value="P:ERAD pathway"/>
    <property type="evidence" value="ECO:0007669"/>
    <property type="project" value="UniProtKB-ARBA"/>
</dbReference>
<dbReference type="GO" id="GO:0005783">
    <property type="term" value="C:endoplasmic reticulum"/>
    <property type="evidence" value="ECO:0007669"/>
    <property type="project" value="TreeGrafter"/>
</dbReference>
<evidence type="ECO:0000256" key="6">
    <source>
        <dbReference type="ARBA" id="ARBA00022837"/>
    </source>
</evidence>
<keyword evidence="6" id="KW-0106">Calcium</keyword>
<comment type="caution">
    <text evidence="13">The sequence shown here is derived from an EMBL/GenBank/DDBJ whole genome shotgun (WGS) entry which is preliminary data.</text>
</comment>
<accession>A0A4Y7T5G3</accession>
<dbReference type="InterPro" id="IPR036026">
    <property type="entry name" value="Seven-hairpin_glycosidases"/>
</dbReference>
<name>A0A4Y7T5G3_COPMI</name>
<keyword evidence="12" id="KW-0812">Transmembrane</keyword>
<evidence type="ECO:0000256" key="10">
    <source>
        <dbReference type="RuleBase" id="RU361193"/>
    </source>
</evidence>
<comment type="pathway">
    <text evidence="2">Protein modification; protein glycosylation.</text>
</comment>
<dbReference type="InterPro" id="IPR012341">
    <property type="entry name" value="6hp_glycosidase-like_sf"/>
</dbReference>
<evidence type="ECO:0000256" key="11">
    <source>
        <dbReference type="SAM" id="MobiDB-lite"/>
    </source>
</evidence>
<dbReference type="InterPro" id="IPR050749">
    <property type="entry name" value="Glycosyl_Hydrolase_47"/>
</dbReference>
<evidence type="ECO:0000256" key="4">
    <source>
        <dbReference type="ARBA" id="ARBA00022723"/>
    </source>
</evidence>
<dbReference type="PANTHER" id="PTHR11742:SF55">
    <property type="entry name" value="ENDOPLASMIC RETICULUM MANNOSYL-OLIGOSACCHARIDE 1,2-ALPHA-MANNOSIDASE"/>
    <property type="match status" value="1"/>
</dbReference>
<dbReference type="AlphaFoldDB" id="A0A4Y7T5G3"/>
<evidence type="ECO:0000256" key="9">
    <source>
        <dbReference type="ARBA" id="ARBA00048605"/>
    </source>
</evidence>
<dbReference type="SUPFAM" id="SSF48225">
    <property type="entry name" value="Seven-hairpin glycosidases"/>
    <property type="match status" value="1"/>
</dbReference>
<evidence type="ECO:0000256" key="1">
    <source>
        <dbReference type="ARBA" id="ARBA00001913"/>
    </source>
</evidence>
<organism evidence="13 14">
    <name type="scientific">Coprinellus micaceus</name>
    <name type="common">Glistening ink-cap mushroom</name>
    <name type="synonym">Coprinus micaceus</name>
    <dbReference type="NCBI Taxonomy" id="71717"/>
    <lineage>
        <taxon>Eukaryota</taxon>
        <taxon>Fungi</taxon>
        <taxon>Dikarya</taxon>
        <taxon>Basidiomycota</taxon>
        <taxon>Agaricomycotina</taxon>
        <taxon>Agaricomycetes</taxon>
        <taxon>Agaricomycetidae</taxon>
        <taxon>Agaricales</taxon>
        <taxon>Agaricineae</taxon>
        <taxon>Psathyrellaceae</taxon>
        <taxon>Coprinellus</taxon>
    </lineage>
</organism>
<dbReference type="PRINTS" id="PR00747">
    <property type="entry name" value="GLYHDRLASE47"/>
</dbReference>